<dbReference type="OrthoDB" id="9807934at2"/>
<dbReference type="PROSITE" id="PS01036">
    <property type="entry name" value="HSP70_3"/>
    <property type="match status" value="1"/>
</dbReference>
<evidence type="ECO:0000313" key="6">
    <source>
        <dbReference type="EMBL" id="TWX61999.1"/>
    </source>
</evidence>
<dbReference type="PROSITE" id="PS00329">
    <property type="entry name" value="HSP70_2"/>
    <property type="match status" value="1"/>
</dbReference>
<evidence type="ECO:0000256" key="2">
    <source>
        <dbReference type="ARBA" id="ARBA00022741"/>
    </source>
</evidence>
<dbReference type="FunFam" id="3.30.420.40:FF:000545">
    <property type="entry name" value="Endoplasmic reticulum chaperone BiP"/>
    <property type="match status" value="1"/>
</dbReference>
<keyword evidence="8" id="KW-1185">Reference proteome</keyword>
<comment type="similarity">
    <text evidence="1">Belongs to the heat shock protein 70 family.</text>
</comment>
<dbReference type="GO" id="GO:0005524">
    <property type="term" value="F:ATP binding"/>
    <property type="evidence" value="ECO:0007669"/>
    <property type="project" value="UniProtKB-KW"/>
</dbReference>
<keyword evidence="3" id="KW-0067">ATP-binding</keyword>
<dbReference type="InterPro" id="IPR043129">
    <property type="entry name" value="ATPase_NBD"/>
</dbReference>
<reference evidence="7 9" key="1">
    <citation type="submission" date="2019-07" db="EMBL/GenBank/DDBJ databases">
        <title>Genomes of sea-ice associated Colwellia species.</title>
        <authorList>
            <person name="Bowman J.P."/>
        </authorList>
    </citation>
    <scope>NUCLEOTIDE SEQUENCE [LARGE SCALE GENOMIC DNA]</scope>
    <source>
        <strain evidence="6 8">ACAM 607</strain>
        <strain evidence="7 9">IC036</strain>
    </source>
</reference>
<dbReference type="PRINTS" id="PR00301">
    <property type="entry name" value="HEATSHOCK70"/>
</dbReference>
<dbReference type="CDD" id="cd24029">
    <property type="entry name" value="ASKHA_NBD_HSP70_DnaK_HscA_HscC"/>
    <property type="match status" value="1"/>
</dbReference>
<evidence type="ECO:0000313" key="7">
    <source>
        <dbReference type="EMBL" id="TWX71331.1"/>
    </source>
</evidence>
<evidence type="ECO:0000313" key="9">
    <source>
        <dbReference type="Proteomes" id="UP000321917"/>
    </source>
</evidence>
<keyword evidence="5" id="KW-0175">Coiled coil</keyword>
<proteinExistence type="inferred from homology"/>
<organism evidence="7 9">
    <name type="scientific">Colwellia hornerae</name>
    <dbReference type="NCBI Taxonomy" id="89402"/>
    <lineage>
        <taxon>Bacteria</taxon>
        <taxon>Pseudomonadati</taxon>
        <taxon>Pseudomonadota</taxon>
        <taxon>Gammaproteobacteria</taxon>
        <taxon>Alteromonadales</taxon>
        <taxon>Colwelliaceae</taxon>
        <taxon>Colwellia</taxon>
    </lineage>
</organism>
<dbReference type="SUPFAM" id="SSF100920">
    <property type="entry name" value="Heat shock protein 70kD (HSP70), peptide-binding domain"/>
    <property type="match status" value="1"/>
</dbReference>
<dbReference type="EMBL" id="VOLQ01000003">
    <property type="protein sequence ID" value="TWX71331.1"/>
    <property type="molecule type" value="Genomic_DNA"/>
</dbReference>
<dbReference type="Gene3D" id="3.30.420.40">
    <property type="match status" value="2"/>
</dbReference>
<dbReference type="RefSeq" id="WP_146798612.1">
    <property type="nucleotide sequence ID" value="NZ_VOLP01000006.1"/>
</dbReference>
<dbReference type="GO" id="GO:0140662">
    <property type="term" value="F:ATP-dependent protein folding chaperone"/>
    <property type="evidence" value="ECO:0007669"/>
    <property type="project" value="InterPro"/>
</dbReference>
<evidence type="ECO:0000256" key="4">
    <source>
        <dbReference type="ARBA" id="ARBA00023186"/>
    </source>
</evidence>
<dbReference type="PANTHER" id="PTHR19375">
    <property type="entry name" value="HEAT SHOCK PROTEIN 70KDA"/>
    <property type="match status" value="1"/>
</dbReference>
<evidence type="ECO:0000256" key="1">
    <source>
        <dbReference type="ARBA" id="ARBA00007381"/>
    </source>
</evidence>
<name>A0A5C6QRT9_9GAMM</name>
<dbReference type="FunFam" id="3.90.640.10:FF:000003">
    <property type="entry name" value="Molecular chaperone DnaK"/>
    <property type="match status" value="1"/>
</dbReference>
<accession>A0A5C6QRT9</accession>
<dbReference type="AlphaFoldDB" id="A0A5C6QRT9"/>
<keyword evidence="2" id="KW-0547">Nucleotide-binding</keyword>
<protein>
    <submittedName>
        <fullName evidence="7">Hsp70 family protein</fullName>
    </submittedName>
</protein>
<sequence>MKLEVGIDLGTTNTVVSFLKNGSLEQLKFRNKESLPSTMLFVDQKATIGEIAKRKSALYPNNYIKSSKTFMGDATQTWNIEGKTFTPTDVATFILTEIKNNINKYDSAIDVVEAVITVPAYFTSTQIDETKKAGEAAGFIIKRIITEPVAAAIAYGIDDKVDQTLFIVDIGGGTFDTSILQVKGSNFNTLAVDGDSKLGGDDFDNHIVEALLKYIRKDQGVNLSTHAKSDLDEDKYRKAYQALVNKAEEIKIELSEFESTNVDIANLFSGYNLSMTMTRAEFEEISSSSIEKIKRKIQSTMSDNNFDPSDIDKVVLVGGSSKIPVVREFVTELFNKQPYADKPLDKLVAMGAAILAHQSETVQSKIEISDIISHSLGIELINDKFSAILVKNSQYPISKSQMYTTTVDFQEKLSVKVYEGEDEYQVTNNSFYGGFILDNIERSYAGNPQIEVTFEFDINRILKVTARDLNTDSNYSETISIDKTITQS</sequence>
<gene>
    <name evidence="6" type="ORF">ESZ26_05155</name>
    <name evidence="7" type="ORF">ESZ27_02735</name>
</gene>
<comment type="caution">
    <text evidence="7">The sequence shown here is derived from an EMBL/GenBank/DDBJ whole genome shotgun (WGS) entry which is preliminary data.</text>
</comment>
<dbReference type="Gene3D" id="2.60.34.10">
    <property type="entry name" value="Substrate Binding Domain Of DNAk, Chain A, domain 1"/>
    <property type="match status" value="1"/>
</dbReference>
<dbReference type="Proteomes" id="UP000321917">
    <property type="component" value="Unassembled WGS sequence"/>
</dbReference>
<feature type="coiled-coil region" evidence="5">
    <location>
        <begin position="233"/>
        <end position="260"/>
    </location>
</feature>
<evidence type="ECO:0000313" key="8">
    <source>
        <dbReference type="Proteomes" id="UP000321525"/>
    </source>
</evidence>
<dbReference type="SUPFAM" id="SSF53067">
    <property type="entry name" value="Actin-like ATPase domain"/>
    <property type="match status" value="2"/>
</dbReference>
<dbReference type="Pfam" id="PF00012">
    <property type="entry name" value="HSP70"/>
    <property type="match status" value="1"/>
</dbReference>
<evidence type="ECO:0000256" key="5">
    <source>
        <dbReference type="SAM" id="Coils"/>
    </source>
</evidence>
<dbReference type="Proteomes" id="UP000321525">
    <property type="component" value="Unassembled WGS sequence"/>
</dbReference>
<dbReference type="Gene3D" id="3.90.640.10">
    <property type="entry name" value="Actin, Chain A, domain 4"/>
    <property type="match status" value="1"/>
</dbReference>
<dbReference type="InterPro" id="IPR018181">
    <property type="entry name" value="Heat_shock_70_CS"/>
</dbReference>
<dbReference type="EMBL" id="VOLR01000005">
    <property type="protein sequence ID" value="TWX61999.1"/>
    <property type="molecule type" value="Genomic_DNA"/>
</dbReference>
<dbReference type="InterPro" id="IPR013126">
    <property type="entry name" value="Hsp_70_fam"/>
</dbReference>
<evidence type="ECO:0000256" key="3">
    <source>
        <dbReference type="ARBA" id="ARBA00022840"/>
    </source>
</evidence>
<keyword evidence="4" id="KW-0143">Chaperone</keyword>
<dbReference type="InterPro" id="IPR029047">
    <property type="entry name" value="HSP70_peptide-bd_sf"/>
</dbReference>